<feature type="region of interest" description="Disordered" evidence="1">
    <location>
        <begin position="537"/>
        <end position="562"/>
    </location>
</feature>
<dbReference type="OrthoDB" id="3261690at2759"/>
<sequence length="891" mass="100399">MTDQEFESDSERSDRAPSCVSFEQFVHIASKLYDSGDSDGELAHWLLSGVYDQDQTVHIHNKENFIKPDRLPKLKTTRDLDSLIAVSRTLPYRCSIPIQPVPSPGDQLSKDVHITVPVTRLSVQQEELTEDRPLHKFGNWGICSFEPHTLVRIAFPHLDPADATPEKHGELYEQVILPAAMVLQETREAEWPASFELACLHARRLNGTIVPRAHLIAASDVPAFGREVIESCDSAKLPWARDAFFIHQIKGVKAATSVEVDWPGLTEEDEAINREHSLDALMVSFTQNPFGDPFDQAYVDIGLEVSRPGFVLHWDRDSHGKITDFVLHNATAARDLTQMGRKGYWCDYASLLASTAGFRASIPPSEAGMLGTVYIQAYCTDKHISSTAGMGTVALHVNASDVLAQNAKAWTTMKTMYHQALAAATRRTGANARLEVRLKLEHAAAALPIFDVGVLTGCVLSYHATSWWQFKALMITVCRRLLQEQCAGSPQARTDHRTLTLTAGLIHFVNATQNRPATGRAEHSLLCCILPVTHQQGHPDRVNGRDGNPWANQDRDDHDTSGPIVSTGMFHMRSLRLSDESIIPRMASKDKHHNKHPTLPHPTYLWKPELCPKPIQRPVRSRGRIPFASVQSQQASGIIPPEFTAQQMARFRGQKTMVLSENDDSGELDDKEIDLPEQFSTIWCSFPYQILRALPTPRGRHSLSVYHHFQENGGDEEEEEDPAPLDENWMRYMKSNELGGGEGFIRCGMRTADGSDWRKCFDYLFPGKDQIDPATSGRNPQPLVFSIKSQGYPQVAYHSAWMTLMKESTQDDSRVIRNEIYTRFNELRWVPWANKAKMWETRTDDHKERRVLGVDMPTVEACPRICVNPRFAHLLTWNGDAIHLSKRLRVR</sequence>
<keyword evidence="3" id="KW-1185">Reference proteome</keyword>
<evidence type="ECO:0000256" key="1">
    <source>
        <dbReference type="SAM" id="MobiDB-lite"/>
    </source>
</evidence>
<evidence type="ECO:0000313" key="3">
    <source>
        <dbReference type="Proteomes" id="UP000886523"/>
    </source>
</evidence>
<name>A0A9P6AY55_9AGAM</name>
<dbReference type="Proteomes" id="UP000886523">
    <property type="component" value="Unassembled WGS sequence"/>
</dbReference>
<comment type="caution">
    <text evidence="2">The sequence shown here is derived from an EMBL/GenBank/DDBJ whole genome shotgun (WGS) entry which is preliminary data.</text>
</comment>
<dbReference type="AlphaFoldDB" id="A0A9P6AY55"/>
<dbReference type="EMBL" id="MU128966">
    <property type="protein sequence ID" value="KAF9513959.1"/>
    <property type="molecule type" value="Genomic_DNA"/>
</dbReference>
<organism evidence="2 3">
    <name type="scientific">Hydnum rufescens UP504</name>
    <dbReference type="NCBI Taxonomy" id="1448309"/>
    <lineage>
        <taxon>Eukaryota</taxon>
        <taxon>Fungi</taxon>
        <taxon>Dikarya</taxon>
        <taxon>Basidiomycota</taxon>
        <taxon>Agaricomycotina</taxon>
        <taxon>Agaricomycetes</taxon>
        <taxon>Cantharellales</taxon>
        <taxon>Hydnaceae</taxon>
        <taxon>Hydnum</taxon>
    </lineage>
</organism>
<evidence type="ECO:0000313" key="2">
    <source>
        <dbReference type="EMBL" id="KAF9513959.1"/>
    </source>
</evidence>
<protein>
    <submittedName>
        <fullName evidence="2">Uncharacterized protein</fullName>
    </submittedName>
</protein>
<proteinExistence type="predicted"/>
<gene>
    <name evidence="2" type="ORF">BS47DRAFT_1362050</name>
</gene>
<reference evidence="2" key="1">
    <citation type="journal article" date="2020" name="Nat. Commun.">
        <title>Large-scale genome sequencing of mycorrhizal fungi provides insights into the early evolution of symbiotic traits.</title>
        <authorList>
            <person name="Miyauchi S."/>
            <person name="Kiss E."/>
            <person name="Kuo A."/>
            <person name="Drula E."/>
            <person name="Kohler A."/>
            <person name="Sanchez-Garcia M."/>
            <person name="Morin E."/>
            <person name="Andreopoulos B."/>
            <person name="Barry K.W."/>
            <person name="Bonito G."/>
            <person name="Buee M."/>
            <person name="Carver A."/>
            <person name="Chen C."/>
            <person name="Cichocki N."/>
            <person name="Clum A."/>
            <person name="Culley D."/>
            <person name="Crous P.W."/>
            <person name="Fauchery L."/>
            <person name="Girlanda M."/>
            <person name="Hayes R.D."/>
            <person name="Keri Z."/>
            <person name="LaButti K."/>
            <person name="Lipzen A."/>
            <person name="Lombard V."/>
            <person name="Magnuson J."/>
            <person name="Maillard F."/>
            <person name="Murat C."/>
            <person name="Nolan M."/>
            <person name="Ohm R.A."/>
            <person name="Pangilinan J."/>
            <person name="Pereira M.F."/>
            <person name="Perotto S."/>
            <person name="Peter M."/>
            <person name="Pfister S."/>
            <person name="Riley R."/>
            <person name="Sitrit Y."/>
            <person name="Stielow J.B."/>
            <person name="Szollosi G."/>
            <person name="Zifcakova L."/>
            <person name="Stursova M."/>
            <person name="Spatafora J.W."/>
            <person name="Tedersoo L."/>
            <person name="Vaario L.M."/>
            <person name="Yamada A."/>
            <person name="Yan M."/>
            <person name="Wang P."/>
            <person name="Xu J."/>
            <person name="Bruns T."/>
            <person name="Baldrian P."/>
            <person name="Vilgalys R."/>
            <person name="Dunand C."/>
            <person name="Henrissat B."/>
            <person name="Grigoriev I.V."/>
            <person name="Hibbett D."/>
            <person name="Nagy L.G."/>
            <person name="Martin F.M."/>
        </authorList>
    </citation>
    <scope>NUCLEOTIDE SEQUENCE</scope>
    <source>
        <strain evidence="2">UP504</strain>
    </source>
</reference>
<accession>A0A9P6AY55</accession>